<feature type="non-terminal residue" evidence="1">
    <location>
        <position position="1"/>
    </location>
</feature>
<name>X1I8D9_9ZZZZ</name>
<sequence length="62" mass="7381">LRKTQASRPDWKGYDPYIDEYVGIDIRIEEQEAVRDMIEDALKLMAAEQDRRRGLNQTIRML</sequence>
<dbReference type="AlphaFoldDB" id="X1I8D9"/>
<accession>X1I8D9</accession>
<protein>
    <submittedName>
        <fullName evidence="1">Uncharacterized protein</fullName>
    </submittedName>
</protein>
<dbReference type="EMBL" id="BARU01018214">
    <property type="protein sequence ID" value="GAH53853.1"/>
    <property type="molecule type" value="Genomic_DNA"/>
</dbReference>
<evidence type="ECO:0000313" key="1">
    <source>
        <dbReference type="EMBL" id="GAH53853.1"/>
    </source>
</evidence>
<gene>
    <name evidence="1" type="ORF">S03H2_30128</name>
</gene>
<comment type="caution">
    <text evidence="1">The sequence shown here is derived from an EMBL/GenBank/DDBJ whole genome shotgun (WGS) entry which is preliminary data.</text>
</comment>
<organism evidence="1">
    <name type="scientific">marine sediment metagenome</name>
    <dbReference type="NCBI Taxonomy" id="412755"/>
    <lineage>
        <taxon>unclassified sequences</taxon>
        <taxon>metagenomes</taxon>
        <taxon>ecological metagenomes</taxon>
    </lineage>
</organism>
<reference evidence="1" key="1">
    <citation type="journal article" date="2014" name="Front. Microbiol.">
        <title>High frequency of phylogenetically diverse reductive dehalogenase-homologous genes in deep subseafloor sedimentary metagenomes.</title>
        <authorList>
            <person name="Kawai M."/>
            <person name="Futagami T."/>
            <person name="Toyoda A."/>
            <person name="Takaki Y."/>
            <person name="Nishi S."/>
            <person name="Hori S."/>
            <person name="Arai W."/>
            <person name="Tsubouchi T."/>
            <person name="Morono Y."/>
            <person name="Uchiyama I."/>
            <person name="Ito T."/>
            <person name="Fujiyama A."/>
            <person name="Inagaki F."/>
            <person name="Takami H."/>
        </authorList>
    </citation>
    <scope>NUCLEOTIDE SEQUENCE</scope>
    <source>
        <strain evidence="1">Expedition CK06-06</strain>
    </source>
</reference>
<proteinExistence type="predicted"/>